<dbReference type="SUPFAM" id="SSF56425">
    <property type="entry name" value="Succinate dehydrogenase/fumarate reductase flavoprotein, catalytic domain"/>
    <property type="match status" value="1"/>
</dbReference>
<dbReference type="Gene3D" id="3.90.700.10">
    <property type="entry name" value="Succinate dehydrogenase/fumarate reductase flavoprotein, catalytic domain"/>
    <property type="match status" value="1"/>
</dbReference>
<reference evidence="6 7" key="1">
    <citation type="submission" date="2021-04" db="EMBL/GenBank/DDBJ databases">
        <title>Pseudomonas boanensis sp. nov., a bacterium isolated from river water used for household purposes in Boane District, Mozambique.</title>
        <authorList>
            <person name="Nicklasson M."/>
            <person name="Martin-Rodriguez A.J."/>
            <person name="Thorell K."/>
            <person name="Neves L."/>
            <person name="Mussagy A."/>
            <person name="Rydberg H.A."/>
            <person name="Hernroth B."/>
            <person name="Svensson-Stadler L."/>
            <person name="Sjoling A."/>
        </authorList>
    </citation>
    <scope>NUCLEOTIDE SEQUENCE [LARGE SCALE GENOMIC DNA]</scope>
    <source>
        <strain evidence="6 7">DB1</strain>
    </source>
</reference>
<dbReference type="InterPro" id="IPR050315">
    <property type="entry name" value="FAD-oxidoreductase_2"/>
</dbReference>
<keyword evidence="7" id="KW-1185">Reference proteome</keyword>
<organism evidence="6 7">
    <name type="scientific">Metapseudomonas boanensis</name>
    <dbReference type="NCBI Taxonomy" id="2822138"/>
    <lineage>
        <taxon>Bacteria</taxon>
        <taxon>Pseudomonadati</taxon>
        <taxon>Pseudomonadota</taxon>
        <taxon>Gammaproteobacteria</taxon>
        <taxon>Pseudomonadales</taxon>
        <taxon>Pseudomonadaceae</taxon>
        <taxon>Metapseudomonas</taxon>
    </lineage>
</organism>
<dbReference type="InterPro" id="IPR036188">
    <property type="entry name" value="FAD/NAD-bd_sf"/>
</dbReference>
<evidence type="ECO:0000256" key="1">
    <source>
        <dbReference type="ARBA" id="ARBA00001974"/>
    </source>
</evidence>
<dbReference type="RefSeq" id="WP_215376857.1">
    <property type="nucleotide sequence ID" value="NZ_JAGTIS010000008.1"/>
</dbReference>
<name>A0ABS5XIX6_9GAMM</name>
<dbReference type="PANTHER" id="PTHR43400">
    <property type="entry name" value="FUMARATE REDUCTASE"/>
    <property type="match status" value="1"/>
</dbReference>
<gene>
    <name evidence="6" type="ORF">J7302_16085</name>
</gene>
<evidence type="ECO:0000259" key="5">
    <source>
        <dbReference type="Pfam" id="PF00890"/>
    </source>
</evidence>
<sequence>MTVDFSASRPYRVHHVPQWDHETDVLVVGFGAAGASAAIEAASAGAGVTLLEATSGNGGTSAMSGGEIYLGGSGGTPAQRQAGFSDDTEDLFRYLMMAGGPDADESKVRVYAENSLAHYDWLVAQGVKYKNTFLPEKMMEPVTDDCLIWSGSEEAWPFVEQAKPCPRGHTPQFVGWGGGRMLMDALAARVEALGVDIRYDSRVLALIADDANNVHGLVVRNDGQIRFMRARKGVILCAGGFAMNRDMVRRYAPHLLRSDDPIGTPGDDGTGILLGRSVGGAAIHMNEAFVSLPFYAPESLVKGIFVNERGQRFINEDCYHGRIGHHIMQQSGDRIYLLADNAIFERPAEFTRIDIAAVGETWEEVEQELGLPEGTLAHTVELYNRHAAEGRDPLFHKGEKWLKPLNEPPFVALDCRIGYAFYPHFTLGGLDTLPTGQVVTEKREPIRGLYAAGRTSCGLPRWSGGYSSGLSLADATFFGRQAGLNAARAVTEESQ</sequence>
<feature type="domain" description="FAD-dependent oxidoreductase 2 FAD-binding" evidence="5">
    <location>
        <begin position="24"/>
        <end position="458"/>
    </location>
</feature>
<dbReference type="PRINTS" id="PR00411">
    <property type="entry name" value="PNDRDTASEI"/>
</dbReference>
<evidence type="ECO:0000256" key="3">
    <source>
        <dbReference type="ARBA" id="ARBA00022827"/>
    </source>
</evidence>
<keyword evidence="3" id="KW-0274">FAD</keyword>
<dbReference type="Gene3D" id="3.50.50.60">
    <property type="entry name" value="FAD/NAD(P)-binding domain"/>
    <property type="match status" value="1"/>
</dbReference>
<evidence type="ECO:0000313" key="7">
    <source>
        <dbReference type="Proteomes" id="UP001519667"/>
    </source>
</evidence>
<dbReference type="Pfam" id="PF00890">
    <property type="entry name" value="FAD_binding_2"/>
    <property type="match status" value="1"/>
</dbReference>
<comment type="caution">
    <text evidence="6">The sequence shown here is derived from an EMBL/GenBank/DDBJ whole genome shotgun (WGS) entry which is preliminary data.</text>
</comment>
<dbReference type="PANTHER" id="PTHR43400:SF10">
    <property type="entry name" value="3-OXOSTEROID 1-DEHYDROGENASE"/>
    <property type="match status" value="1"/>
</dbReference>
<dbReference type="InterPro" id="IPR027477">
    <property type="entry name" value="Succ_DH/fumarate_Rdtase_cat_sf"/>
</dbReference>
<protein>
    <submittedName>
        <fullName evidence="6">FAD-dependent oxidoreductase</fullName>
    </submittedName>
</protein>
<dbReference type="SUPFAM" id="SSF51905">
    <property type="entry name" value="FAD/NAD(P)-binding domain"/>
    <property type="match status" value="1"/>
</dbReference>
<comment type="cofactor">
    <cofactor evidence="1">
        <name>FAD</name>
        <dbReference type="ChEBI" id="CHEBI:57692"/>
    </cofactor>
</comment>
<dbReference type="Proteomes" id="UP001519667">
    <property type="component" value="Unassembled WGS sequence"/>
</dbReference>
<dbReference type="InterPro" id="IPR003953">
    <property type="entry name" value="FAD-dep_OxRdtase_2_FAD-bd"/>
</dbReference>
<evidence type="ECO:0000313" key="6">
    <source>
        <dbReference type="EMBL" id="MBT8767632.1"/>
    </source>
</evidence>
<evidence type="ECO:0000256" key="2">
    <source>
        <dbReference type="ARBA" id="ARBA00022630"/>
    </source>
</evidence>
<keyword evidence="2" id="KW-0285">Flavoprotein</keyword>
<dbReference type="EMBL" id="JAGTIS010000008">
    <property type="protein sequence ID" value="MBT8767632.1"/>
    <property type="molecule type" value="Genomic_DNA"/>
</dbReference>
<keyword evidence="4" id="KW-0560">Oxidoreductase</keyword>
<evidence type="ECO:0000256" key="4">
    <source>
        <dbReference type="ARBA" id="ARBA00023002"/>
    </source>
</evidence>
<accession>A0ABS5XIX6</accession>
<proteinExistence type="predicted"/>
<dbReference type="NCBIfam" id="NF005510">
    <property type="entry name" value="PRK07121.1-3"/>
    <property type="match status" value="1"/>
</dbReference>